<dbReference type="OrthoDB" id="2111841at2759"/>
<dbReference type="PANTHER" id="PTHR35136">
    <property type="entry name" value="CYCLOEUCALENOL CYCLOISOMERASE"/>
    <property type="match status" value="1"/>
</dbReference>
<name>A0A5N6NJ06_9ASTR</name>
<dbReference type="PANTHER" id="PTHR35136:SF1">
    <property type="entry name" value="CYCLOEUCALENOL CYCLOISOMERASE"/>
    <property type="match status" value="1"/>
</dbReference>
<feature type="transmembrane region" description="Helical" evidence="1">
    <location>
        <begin position="101"/>
        <end position="120"/>
    </location>
</feature>
<feature type="transmembrane region" description="Helical" evidence="1">
    <location>
        <begin position="215"/>
        <end position="239"/>
    </location>
</feature>
<feature type="transmembrane region" description="Helical" evidence="1">
    <location>
        <begin position="245"/>
        <end position="266"/>
    </location>
</feature>
<gene>
    <name evidence="2" type="ORF">E3N88_21159</name>
</gene>
<sequence length="329" mass="37758">MVVPVYYFTSLSSVECQLIKFDRITGEANKAVDLTASMGGGEKTATAAEGECSSSLWLASNPSKRWGELFFLFYTPFWLTLCLGIVVPYKLYEDFQELEYLLLGLVSVLPAFLIPIFVVGKADRNLGWKDRYWASVWIIIFSYVGNYFWTHYFFTVLGASYTFPSWKMNNVPHTTFLLTNVCFLFYHVTSNLTLRRLQHSVAHLPQKTQWIIKSAWILALSYFIAYLETVAISNFPYYTFVDRTLMYKVGSLFYAIYFLVSFPMFLRIDEKAGDQWDLPRVAVDALGAAMLVTIILDLWRLFLGPIVPIPDTKQCAQPGLPWFPGHTEL</sequence>
<feature type="transmembrane region" description="Helical" evidence="1">
    <location>
        <begin position="132"/>
        <end position="154"/>
    </location>
</feature>
<keyword evidence="1" id="KW-0472">Membrane</keyword>
<dbReference type="GO" id="GO:0047793">
    <property type="term" value="F:cycloeucalenol cycloisomerase activity"/>
    <property type="evidence" value="ECO:0007669"/>
    <property type="project" value="InterPro"/>
</dbReference>
<evidence type="ECO:0000256" key="1">
    <source>
        <dbReference type="SAM" id="Phobius"/>
    </source>
</evidence>
<evidence type="ECO:0008006" key="4">
    <source>
        <dbReference type="Google" id="ProtNLM"/>
    </source>
</evidence>
<comment type="caution">
    <text evidence="2">The sequence shown here is derived from an EMBL/GenBank/DDBJ whole genome shotgun (WGS) entry which is preliminary data.</text>
</comment>
<evidence type="ECO:0000313" key="3">
    <source>
        <dbReference type="Proteomes" id="UP000326396"/>
    </source>
</evidence>
<organism evidence="2 3">
    <name type="scientific">Mikania micrantha</name>
    <name type="common">bitter vine</name>
    <dbReference type="NCBI Taxonomy" id="192012"/>
    <lineage>
        <taxon>Eukaryota</taxon>
        <taxon>Viridiplantae</taxon>
        <taxon>Streptophyta</taxon>
        <taxon>Embryophyta</taxon>
        <taxon>Tracheophyta</taxon>
        <taxon>Spermatophyta</taxon>
        <taxon>Magnoliopsida</taxon>
        <taxon>eudicotyledons</taxon>
        <taxon>Gunneridae</taxon>
        <taxon>Pentapetalae</taxon>
        <taxon>asterids</taxon>
        <taxon>campanulids</taxon>
        <taxon>Asterales</taxon>
        <taxon>Asteraceae</taxon>
        <taxon>Asteroideae</taxon>
        <taxon>Heliantheae alliance</taxon>
        <taxon>Eupatorieae</taxon>
        <taxon>Mikania</taxon>
    </lineage>
</organism>
<dbReference type="EMBL" id="SZYD01000011">
    <property type="protein sequence ID" value="KAD4889086.1"/>
    <property type="molecule type" value="Genomic_DNA"/>
</dbReference>
<feature type="transmembrane region" description="Helical" evidence="1">
    <location>
        <begin position="69"/>
        <end position="89"/>
    </location>
</feature>
<keyword evidence="3" id="KW-1185">Reference proteome</keyword>
<keyword evidence="1" id="KW-1133">Transmembrane helix</keyword>
<reference evidence="2 3" key="1">
    <citation type="submission" date="2019-05" db="EMBL/GenBank/DDBJ databases">
        <title>Mikania micrantha, genome provides insights into the molecular mechanism of rapid growth.</title>
        <authorList>
            <person name="Liu B."/>
        </authorList>
    </citation>
    <scope>NUCLEOTIDE SEQUENCE [LARGE SCALE GENOMIC DNA]</scope>
    <source>
        <strain evidence="2">NLD-2019</strain>
        <tissue evidence="2">Leaf</tissue>
    </source>
</reference>
<keyword evidence="1" id="KW-0812">Transmembrane</keyword>
<protein>
    <recommendedName>
        <fullName evidence="4">Cycloeucalenol cycloisomerase</fullName>
    </recommendedName>
</protein>
<evidence type="ECO:0000313" key="2">
    <source>
        <dbReference type="EMBL" id="KAD4889086.1"/>
    </source>
</evidence>
<dbReference type="Proteomes" id="UP000326396">
    <property type="component" value="Linkage Group LG19"/>
</dbReference>
<dbReference type="InterPro" id="IPR020532">
    <property type="entry name" value="Cycloeucalenol_cycloisomerase"/>
</dbReference>
<feature type="transmembrane region" description="Helical" evidence="1">
    <location>
        <begin position="278"/>
        <end position="302"/>
    </location>
</feature>
<proteinExistence type="predicted"/>
<dbReference type="AlphaFoldDB" id="A0A5N6NJ06"/>
<accession>A0A5N6NJ06</accession>